<accession>A0A4R1FV71</accession>
<feature type="domain" description="PE" evidence="1">
    <location>
        <begin position="7"/>
        <end position="91"/>
    </location>
</feature>
<comment type="caution">
    <text evidence="2">The sequence shown here is derived from an EMBL/GenBank/DDBJ whole genome shotgun (WGS) entry which is preliminary data.</text>
</comment>
<organism evidence="2 3">
    <name type="scientific">Nocardia alba</name>
    <dbReference type="NCBI Taxonomy" id="225051"/>
    <lineage>
        <taxon>Bacteria</taxon>
        <taxon>Bacillati</taxon>
        <taxon>Actinomycetota</taxon>
        <taxon>Actinomycetes</taxon>
        <taxon>Mycobacteriales</taxon>
        <taxon>Nocardiaceae</taxon>
        <taxon>Nocardia</taxon>
    </lineage>
</organism>
<reference evidence="2 3" key="1">
    <citation type="submission" date="2019-03" db="EMBL/GenBank/DDBJ databases">
        <title>Genomic Encyclopedia of Type Strains, Phase IV (KMG-IV): sequencing the most valuable type-strain genomes for metagenomic binning, comparative biology and taxonomic classification.</title>
        <authorList>
            <person name="Goeker M."/>
        </authorList>
    </citation>
    <scope>NUCLEOTIDE SEQUENCE [LARGE SCALE GENOMIC DNA]</scope>
    <source>
        <strain evidence="2 3">DSM 44684</strain>
    </source>
</reference>
<evidence type="ECO:0000313" key="3">
    <source>
        <dbReference type="Proteomes" id="UP000294856"/>
    </source>
</evidence>
<evidence type="ECO:0000313" key="2">
    <source>
        <dbReference type="EMBL" id="TCJ97754.1"/>
    </source>
</evidence>
<sequence length="101" mass="10739">MSRIEIDHELARTAAGRLDQLADGLEGSLRLRTASLSPVAAALDPVSRTTAQTIGTVGDSFQQSYAGGIEQLRQVAANLRAHAVLVESTEDDGSDLFRSLM</sequence>
<dbReference type="EMBL" id="SMFR01000002">
    <property type="protein sequence ID" value="TCJ97754.1"/>
    <property type="molecule type" value="Genomic_DNA"/>
</dbReference>
<evidence type="ECO:0000259" key="1">
    <source>
        <dbReference type="Pfam" id="PF00934"/>
    </source>
</evidence>
<dbReference type="Gene3D" id="1.10.287.850">
    <property type="entry name" value="HP0062-like domain"/>
    <property type="match status" value="1"/>
</dbReference>
<dbReference type="OrthoDB" id="4557885at2"/>
<keyword evidence="3" id="KW-1185">Reference proteome</keyword>
<dbReference type="AlphaFoldDB" id="A0A4R1FV71"/>
<dbReference type="Pfam" id="PF00934">
    <property type="entry name" value="PE"/>
    <property type="match status" value="1"/>
</dbReference>
<dbReference type="RefSeq" id="WP_067447262.1">
    <property type="nucleotide sequence ID" value="NZ_SMFR01000002.1"/>
</dbReference>
<dbReference type="STRING" id="1210063.GCA_001612665_01460"/>
<dbReference type="Proteomes" id="UP000294856">
    <property type="component" value="Unassembled WGS sequence"/>
</dbReference>
<proteinExistence type="predicted"/>
<name>A0A4R1FV71_9NOCA</name>
<protein>
    <submittedName>
        <fullName evidence="2">PE family protein</fullName>
    </submittedName>
</protein>
<gene>
    <name evidence="2" type="ORF">DFR71_3803</name>
</gene>
<dbReference type="InterPro" id="IPR000084">
    <property type="entry name" value="PE-PGRS_N"/>
</dbReference>